<gene>
    <name evidence="7" type="ORF">DQG23_14060</name>
</gene>
<dbReference type="Pfam" id="PF01012">
    <property type="entry name" value="ETF"/>
    <property type="match status" value="1"/>
</dbReference>
<evidence type="ECO:0000256" key="5">
    <source>
        <dbReference type="ARBA" id="ARBA00022982"/>
    </source>
</evidence>
<feature type="domain" description="Electron transfer flavoprotein alpha/beta-subunit N-terminal" evidence="6">
    <location>
        <begin position="21"/>
        <end position="214"/>
    </location>
</feature>
<dbReference type="PANTHER" id="PTHR21294:SF8">
    <property type="entry name" value="ELECTRON TRANSFER FLAVOPROTEIN SUBUNIT BETA"/>
    <property type="match status" value="1"/>
</dbReference>
<dbReference type="GO" id="GO:0005829">
    <property type="term" value="C:cytosol"/>
    <property type="evidence" value="ECO:0007669"/>
    <property type="project" value="TreeGrafter"/>
</dbReference>
<organism evidence="7 8">
    <name type="scientific">Paenibacillus contaminans</name>
    <dbReference type="NCBI Taxonomy" id="450362"/>
    <lineage>
        <taxon>Bacteria</taxon>
        <taxon>Bacillati</taxon>
        <taxon>Bacillota</taxon>
        <taxon>Bacilli</taxon>
        <taxon>Bacillales</taxon>
        <taxon>Paenibacillaceae</taxon>
        <taxon>Paenibacillus</taxon>
    </lineage>
</organism>
<comment type="caution">
    <text evidence="7">The sequence shown here is derived from an EMBL/GenBank/DDBJ whole genome shotgun (WGS) entry which is preliminary data.</text>
</comment>
<dbReference type="EMBL" id="QMFB01000007">
    <property type="protein sequence ID" value="RAV20635.1"/>
    <property type="molecule type" value="Genomic_DNA"/>
</dbReference>
<evidence type="ECO:0000256" key="2">
    <source>
        <dbReference type="ARBA" id="ARBA00011355"/>
    </source>
</evidence>
<evidence type="ECO:0000313" key="8">
    <source>
        <dbReference type="Proteomes" id="UP000250369"/>
    </source>
</evidence>
<dbReference type="CDD" id="cd01714">
    <property type="entry name" value="ETF_beta"/>
    <property type="match status" value="1"/>
</dbReference>
<evidence type="ECO:0000256" key="1">
    <source>
        <dbReference type="ARBA" id="ARBA00007557"/>
    </source>
</evidence>
<keyword evidence="8" id="KW-1185">Reference proteome</keyword>
<protein>
    <recommendedName>
        <fullName evidence="3">Electron transfer flavoprotein subunit beta</fullName>
    </recommendedName>
</protein>
<dbReference type="PANTHER" id="PTHR21294">
    <property type="entry name" value="ELECTRON TRANSFER FLAVOPROTEIN BETA-SUBUNIT"/>
    <property type="match status" value="1"/>
</dbReference>
<dbReference type="OrthoDB" id="9804960at2"/>
<dbReference type="InterPro" id="IPR014730">
    <property type="entry name" value="ETF_a/b_N"/>
</dbReference>
<keyword evidence="5" id="KW-0249">Electron transport</keyword>
<dbReference type="InterPro" id="IPR033948">
    <property type="entry name" value="ETF_beta_N"/>
</dbReference>
<keyword evidence="4" id="KW-0813">Transport</keyword>
<dbReference type="InterPro" id="IPR014729">
    <property type="entry name" value="Rossmann-like_a/b/a_fold"/>
</dbReference>
<dbReference type="Proteomes" id="UP000250369">
    <property type="component" value="Unassembled WGS sequence"/>
</dbReference>
<comment type="similarity">
    <text evidence="1">Belongs to the ETF beta-subunit/FixA family.</text>
</comment>
<dbReference type="SMART" id="SM00893">
    <property type="entry name" value="ETF"/>
    <property type="match status" value="1"/>
</dbReference>
<evidence type="ECO:0000259" key="6">
    <source>
        <dbReference type="SMART" id="SM00893"/>
    </source>
</evidence>
<dbReference type="SUPFAM" id="SSF52402">
    <property type="entry name" value="Adenine nucleotide alpha hydrolases-like"/>
    <property type="match status" value="1"/>
</dbReference>
<dbReference type="AlphaFoldDB" id="A0A329MLF4"/>
<accession>A0A329MLF4</accession>
<dbReference type="RefSeq" id="WP_113031493.1">
    <property type="nucleotide sequence ID" value="NZ_QMFB01000007.1"/>
</dbReference>
<sequence>MNIVVCLKQTLDTEERVVMGEGTVEPDDGKRVVNPYDDFALEEAIRLKEKLGGTVTVICLGPQRAEAAIRTAFAIGADEAVLINDERVAGDEYTVAEALAAAIRTRAASGKPFDLVLAGHMSVDNGASQGGPRIAELLGIPHVAAVTELTIAGKDVTARCDVEGDEEVVAAGLPLLITAQQGLNEPRYPTLPGIMKAKKKTIETLTAEQIGMAAILSKTEANERFLPPPKQPGRLMKGEMAAQTAELIRLLREEAKVL</sequence>
<reference evidence="7 8" key="1">
    <citation type="journal article" date="2009" name="Int. J. Syst. Evol. Microbiol.">
        <title>Paenibacillus contaminans sp. nov., isolated from a contaminated laboratory plate.</title>
        <authorList>
            <person name="Chou J.H."/>
            <person name="Lee J.H."/>
            <person name="Lin M.C."/>
            <person name="Chang P.S."/>
            <person name="Arun A.B."/>
            <person name="Young C.C."/>
            <person name="Chen W.M."/>
        </authorList>
    </citation>
    <scope>NUCLEOTIDE SEQUENCE [LARGE SCALE GENOMIC DNA]</scope>
    <source>
        <strain evidence="7 8">CKOBP-6</strain>
    </source>
</reference>
<evidence type="ECO:0000256" key="4">
    <source>
        <dbReference type="ARBA" id="ARBA00022448"/>
    </source>
</evidence>
<dbReference type="PIRSF" id="PIRSF000090">
    <property type="entry name" value="Beta-ETF"/>
    <property type="match status" value="1"/>
</dbReference>
<evidence type="ECO:0000313" key="7">
    <source>
        <dbReference type="EMBL" id="RAV20635.1"/>
    </source>
</evidence>
<comment type="subunit">
    <text evidence="2">Heterodimer of an alpha and a beta subunit.</text>
</comment>
<name>A0A329MLF4_9BACL</name>
<dbReference type="InterPro" id="IPR012255">
    <property type="entry name" value="ETF_b"/>
</dbReference>
<dbReference type="GO" id="GO:0009055">
    <property type="term" value="F:electron transfer activity"/>
    <property type="evidence" value="ECO:0007669"/>
    <property type="project" value="InterPro"/>
</dbReference>
<evidence type="ECO:0000256" key="3">
    <source>
        <dbReference type="ARBA" id="ARBA00016797"/>
    </source>
</evidence>
<dbReference type="Gene3D" id="3.40.50.620">
    <property type="entry name" value="HUPs"/>
    <property type="match status" value="1"/>
</dbReference>
<proteinExistence type="inferred from homology"/>